<evidence type="ECO:0000256" key="3">
    <source>
        <dbReference type="ARBA" id="ARBA00023274"/>
    </source>
</evidence>
<dbReference type="PROSITE" id="PS00579">
    <property type="entry name" value="RIBOSOMAL_L29"/>
    <property type="match status" value="1"/>
</dbReference>
<dbReference type="GO" id="GO:0005840">
    <property type="term" value="C:ribosome"/>
    <property type="evidence" value="ECO:0007669"/>
    <property type="project" value="UniProtKB-KW"/>
</dbReference>
<keyword evidence="3" id="KW-0687">Ribonucleoprotein</keyword>
<keyword evidence="2 4" id="KW-0689">Ribosomal protein</keyword>
<accession>A0A3B1C8D4</accession>
<gene>
    <name evidence="4" type="ORF">MNBD_NITROSPINAE01-281</name>
</gene>
<dbReference type="InterPro" id="IPR001854">
    <property type="entry name" value="Ribosomal_uL29"/>
</dbReference>
<comment type="similarity">
    <text evidence="1">Belongs to the universal ribosomal protein uL29 family.</text>
</comment>
<dbReference type="EMBL" id="UOGC01000102">
    <property type="protein sequence ID" value="VAX20214.1"/>
    <property type="molecule type" value="Genomic_DNA"/>
</dbReference>
<dbReference type="InterPro" id="IPR018254">
    <property type="entry name" value="Ribosomal_uL29_CS"/>
</dbReference>
<name>A0A3B1C8D4_9ZZZZ</name>
<dbReference type="Pfam" id="PF00831">
    <property type="entry name" value="Ribosomal_L29"/>
    <property type="match status" value="1"/>
</dbReference>
<proteinExistence type="inferred from homology"/>
<reference evidence="4" key="1">
    <citation type="submission" date="2018-06" db="EMBL/GenBank/DDBJ databases">
        <authorList>
            <person name="Zhirakovskaya E."/>
        </authorList>
    </citation>
    <scope>NUCLEOTIDE SEQUENCE</scope>
</reference>
<sequence length="71" mass="8277">MKFEKLNEMTEDEISLKFFELKESYMKLRFQHATAQLDSSAKLRDTRRDIARVNTLINQRKKEAAKAGAEG</sequence>
<evidence type="ECO:0000256" key="2">
    <source>
        <dbReference type="ARBA" id="ARBA00022980"/>
    </source>
</evidence>
<evidence type="ECO:0000256" key="1">
    <source>
        <dbReference type="ARBA" id="ARBA00009254"/>
    </source>
</evidence>
<protein>
    <submittedName>
        <fullName evidence="4">LSU ribosomal protein L29p (L35e)</fullName>
    </submittedName>
</protein>
<organism evidence="4">
    <name type="scientific">hydrothermal vent metagenome</name>
    <dbReference type="NCBI Taxonomy" id="652676"/>
    <lineage>
        <taxon>unclassified sequences</taxon>
        <taxon>metagenomes</taxon>
        <taxon>ecological metagenomes</taxon>
    </lineage>
</organism>
<dbReference type="HAMAP" id="MF_00374">
    <property type="entry name" value="Ribosomal_uL29"/>
    <property type="match status" value="1"/>
</dbReference>
<dbReference type="GO" id="GO:0003735">
    <property type="term" value="F:structural constituent of ribosome"/>
    <property type="evidence" value="ECO:0007669"/>
    <property type="project" value="InterPro"/>
</dbReference>
<dbReference type="GO" id="GO:0006412">
    <property type="term" value="P:translation"/>
    <property type="evidence" value="ECO:0007669"/>
    <property type="project" value="InterPro"/>
</dbReference>
<dbReference type="AlphaFoldDB" id="A0A3B1C8D4"/>
<dbReference type="SUPFAM" id="SSF46561">
    <property type="entry name" value="Ribosomal protein L29 (L29p)"/>
    <property type="match status" value="1"/>
</dbReference>
<evidence type="ECO:0000313" key="4">
    <source>
        <dbReference type="EMBL" id="VAX20214.1"/>
    </source>
</evidence>
<dbReference type="GO" id="GO:1990904">
    <property type="term" value="C:ribonucleoprotein complex"/>
    <property type="evidence" value="ECO:0007669"/>
    <property type="project" value="UniProtKB-KW"/>
</dbReference>
<dbReference type="NCBIfam" id="TIGR00012">
    <property type="entry name" value="L29"/>
    <property type="match status" value="1"/>
</dbReference>
<dbReference type="InterPro" id="IPR036049">
    <property type="entry name" value="Ribosomal_uL29_sf"/>
</dbReference>
<dbReference type="CDD" id="cd00427">
    <property type="entry name" value="Ribosomal_L29_HIP"/>
    <property type="match status" value="1"/>
</dbReference>
<dbReference type="Gene3D" id="1.10.287.310">
    <property type="match status" value="1"/>
</dbReference>